<dbReference type="Pfam" id="PF13947">
    <property type="entry name" value="GUB_WAK_bind"/>
    <property type="match status" value="1"/>
</dbReference>
<dbReference type="GO" id="GO:0008270">
    <property type="term" value="F:zinc ion binding"/>
    <property type="evidence" value="ECO:0007669"/>
    <property type="project" value="UniProtKB-KW"/>
</dbReference>
<dbReference type="AlphaFoldDB" id="A0AAN8V1W8"/>
<evidence type="ECO:0000256" key="9">
    <source>
        <dbReference type="ARBA" id="ARBA00022771"/>
    </source>
</evidence>
<keyword evidence="16" id="KW-0675">Receptor</keyword>
<dbReference type="PANTHER" id="PTHR46279">
    <property type="entry name" value="RING/U-BOX SUPERFAMILY PROTEIN"/>
    <property type="match status" value="1"/>
</dbReference>
<keyword evidence="16" id="KW-0418">Kinase</keyword>
<evidence type="ECO:0000256" key="6">
    <source>
        <dbReference type="ARBA" id="ARBA00022692"/>
    </source>
</evidence>
<comment type="subcellular location">
    <subcellularLocation>
        <location evidence="2">Membrane</location>
        <topology evidence="2">Single-pass membrane protein</topology>
    </subcellularLocation>
</comment>
<accession>A0AAN8V1W8</accession>
<dbReference type="GO" id="GO:0061630">
    <property type="term" value="F:ubiquitin protein ligase activity"/>
    <property type="evidence" value="ECO:0007669"/>
    <property type="project" value="UniProtKB-EC"/>
</dbReference>
<evidence type="ECO:0000256" key="7">
    <source>
        <dbReference type="ARBA" id="ARBA00022723"/>
    </source>
</evidence>
<feature type="domain" description="Wall-associated receptor kinase galacturonan-binding" evidence="15">
    <location>
        <begin position="61"/>
        <end position="114"/>
    </location>
</feature>
<keyword evidence="11" id="KW-0862">Zinc</keyword>
<dbReference type="EC" id="2.3.2.27" evidence="4"/>
<comment type="similarity">
    <text evidence="14">Belongs to the RING-type zinc finger family. ATL subfamily.</text>
</comment>
<keyword evidence="9" id="KW-0863">Zinc-finger</keyword>
<evidence type="ECO:0000256" key="13">
    <source>
        <dbReference type="ARBA" id="ARBA00023136"/>
    </source>
</evidence>
<keyword evidence="8" id="KW-0732">Signal</keyword>
<gene>
    <name evidence="16" type="ORF">RJ641_007704</name>
</gene>
<dbReference type="PANTHER" id="PTHR46279:SF9">
    <property type="entry name" value="OS01G0116300 PROTEIN"/>
    <property type="match status" value="1"/>
</dbReference>
<keyword evidence="7" id="KW-0479">Metal-binding</keyword>
<keyword evidence="6" id="KW-0812">Transmembrane</keyword>
<dbReference type="GO" id="GO:0016020">
    <property type="term" value="C:membrane"/>
    <property type="evidence" value="ECO:0007669"/>
    <property type="project" value="UniProtKB-SubCell"/>
</dbReference>
<evidence type="ECO:0000313" key="17">
    <source>
        <dbReference type="Proteomes" id="UP001370490"/>
    </source>
</evidence>
<evidence type="ECO:0000256" key="5">
    <source>
        <dbReference type="ARBA" id="ARBA00022679"/>
    </source>
</evidence>
<evidence type="ECO:0000256" key="14">
    <source>
        <dbReference type="ARBA" id="ARBA00024209"/>
    </source>
</evidence>
<evidence type="ECO:0000313" key="16">
    <source>
        <dbReference type="EMBL" id="KAK6925985.1"/>
    </source>
</evidence>
<evidence type="ECO:0000256" key="4">
    <source>
        <dbReference type="ARBA" id="ARBA00012483"/>
    </source>
</evidence>
<protein>
    <recommendedName>
        <fullName evidence="4">RING-type E3 ubiquitin transferase</fullName>
        <ecNumber evidence="4">2.3.2.27</ecNumber>
    </recommendedName>
</protein>
<comment type="pathway">
    <text evidence="3">Protein modification; protein ubiquitination.</text>
</comment>
<evidence type="ECO:0000256" key="12">
    <source>
        <dbReference type="ARBA" id="ARBA00022989"/>
    </source>
</evidence>
<sequence length="164" mass="18175">AHGVPRSSPSLEVKKKHRITKEKEFQQGFAEMSSSVQEFIYISSLLIIVAVILADELENHCVESRCSGSSPVIRFPFRLKGRQPSECGYPGFDLSCTNDNKTLNINYSVQTIDVIDPGSCTPKLVKSISLTNSPFELARTFLLIIACSIVAQQWISSLRTKSHA</sequence>
<feature type="non-terminal residue" evidence="16">
    <location>
        <position position="1"/>
    </location>
</feature>
<evidence type="ECO:0000259" key="15">
    <source>
        <dbReference type="Pfam" id="PF13947"/>
    </source>
</evidence>
<dbReference type="InterPro" id="IPR046948">
    <property type="entry name" value="ATL20-22-like"/>
</dbReference>
<keyword evidence="17" id="KW-1185">Reference proteome</keyword>
<dbReference type="EMBL" id="JBAMMX010000015">
    <property type="protein sequence ID" value="KAK6925985.1"/>
    <property type="molecule type" value="Genomic_DNA"/>
</dbReference>
<evidence type="ECO:0000256" key="8">
    <source>
        <dbReference type="ARBA" id="ARBA00022729"/>
    </source>
</evidence>
<dbReference type="InterPro" id="IPR025287">
    <property type="entry name" value="WAK_GUB"/>
</dbReference>
<comment type="caution">
    <text evidence="16">The sequence shown here is derived from an EMBL/GenBank/DDBJ whole genome shotgun (WGS) entry which is preliminary data.</text>
</comment>
<keyword evidence="13" id="KW-0472">Membrane</keyword>
<reference evidence="16 17" key="1">
    <citation type="submission" date="2023-12" db="EMBL/GenBank/DDBJ databases">
        <title>A high-quality genome assembly for Dillenia turbinata (Dilleniales).</title>
        <authorList>
            <person name="Chanderbali A."/>
        </authorList>
    </citation>
    <scope>NUCLEOTIDE SEQUENCE [LARGE SCALE GENOMIC DNA]</scope>
    <source>
        <strain evidence="16">LSX21</strain>
        <tissue evidence="16">Leaf</tissue>
    </source>
</reference>
<dbReference type="GO" id="GO:0030247">
    <property type="term" value="F:polysaccharide binding"/>
    <property type="evidence" value="ECO:0007669"/>
    <property type="project" value="InterPro"/>
</dbReference>
<keyword evidence="10" id="KW-0833">Ubl conjugation pathway</keyword>
<evidence type="ECO:0000256" key="1">
    <source>
        <dbReference type="ARBA" id="ARBA00000900"/>
    </source>
</evidence>
<evidence type="ECO:0000256" key="10">
    <source>
        <dbReference type="ARBA" id="ARBA00022786"/>
    </source>
</evidence>
<proteinExistence type="inferred from homology"/>
<organism evidence="16 17">
    <name type="scientific">Dillenia turbinata</name>
    <dbReference type="NCBI Taxonomy" id="194707"/>
    <lineage>
        <taxon>Eukaryota</taxon>
        <taxon>Viridiplantae</taxon>
        <taxon>Streptophyta</taxon>
        <taxon>Embryophyta</taxon>
        <taxon>Tracheophyta</taxon>
        <taxon>Spermatophyta</taxon>
        <taxon>Magnoliopsida</taxon>
        <taxon>eudicotyledons</taxon>
        <taxon>Gunneridae</taxon>
        <taxon>Pentapetalae</taxon>
        <taxon>Dilleniales</taxon>
        <taxon>Dilleniaceae</taxon>
        <taxon>Dillenia</taxon>
    </lineage>
</organism>
<comment type="catalytic activity">
    <reaction evidence="1">
        <text>S-ubiquitinyl-[E2 ubiquitin-conjugating enzyme]-L-cysteine + [acceptor protein]-L-lysine = [E2 ubiquitin-conjugating enzyme]-L-cysteine + N(6)-ubiquitinyl-[acceptor protein]-L-lysine.</text>
        <dbReference type="EC" id="2.3.2.27"/>
    </reaction>
</comment>
<dbReference type="GO" id="GO:0016301">
    <property type="term" value="F:kinase activity"/>
    <property type="evidence" value="ECO:0007669"/>
    <property type="project" value="UniProtKB-KW"/>
</dbReference>
<keyword evidence="5" id="KW-0808">Transferase</keyword>
<evidence type="ECO:0000256" key="3">
    <source>
        <dbReference type="ARBA" id="ARBA00004906"/>
    </source>
</evidence>
<name>A0AAN8V1W8_9MAGN</name>
<evidence type="ECO:0000256" key="2">
    <source>
        <dbReference type="ARBA" id="ARBA00004167"/>
    </source>
</evidence>
<keyword evidence="12" id="KW-1133">Transmembrane helix</keyword>
<evidence type="ECO:0000256" key="11">
    <source>
        <dbReference type="ARBA" id="ARBA00022833"/>
    </source>
</evidence>
<dbReference type="Proteomes" id="UP001370490">
    <property type="component" value="Unassembled WGS sequence"/>
</dbReference>